<name>A0A699QM96_TANCI</name>
<protein>
    <submittedName>
        <fullName evidence="1">Uncharacterized protein</fullName>
    </submittedName>
</protein>
<feature type="non-terminal residue" evidence="1">
    <location>
        <position position="1"/>
    </location>
</feature>
<evidence type="ECO:0000313" key="1">
    <source>
        <dbReference type="EMBL" id="GFC72377.1"/>
    </source>
</evidence>
<comment type="caution">
    <text evidence="1">The sequence shown here is derived from an EMBL/GenBank/DDBJ whole genome shotgun (WGS) entry which is preliminary data.</text>
</comment>
<proteinExistence type="predicted"/>
<dbReference type="AlphaFoldDB" id="A0A699QM96"/>
<gene>
    <name evidence="1" type="ORF">Tci_844347</name>
</gene>
<reference evidence="1" key="1">
    <citation type="journal article" date="2019" name="Sci. Rep.">
        <title>Draft genome of Tanacetum cinerariifolium, the natural source of mosquito coil.</title>
        <authorList>
            <person name="Yamashiro T."/>
            <person name="Shiraishi A."/>
            <person name="Satake H."/>
            <person name="Nakayama K."/>
        </authorList>
    </citation>
    <scope>NUCLEOTIDE SEQUENCE</scope>
</reference>
<dbReference type="EMBL" id="BKCJ011037568">
    <property type="protein sequence ID" value="GFC72377.1"/>
    <property type="molecule type" value="Genomic_DNA"/>
</dbReference>
<organism evidence="1">
    <name type="scientific">Tanacetum cinerariifolium</name>
    <name type="common">Dalmatian daisy</name>
    <name type="synonym">Chrysanthemum cinerariifolium</name>
    <dbReference type="NCBI Taxonomy" id="118510"/>
    <lineage>
        <taxon>Eukaryota</taxon>
        <taxon>Viridiplantae</taxon>
        <taxon>Streptophyta</taxon>
        <taxon>Embryophyta</taxon>
        <taxon>Tracheophyta</taxon>
        <taxon>Spermatophyta</taxon>
        <taxon>Magnoliopsida</taxon>
        <taxon>eudicotyledons</taxon>
        <taxon>Gunneridae</taxon>
        <taxon>Pentapetalae</taxon>
        <taxon>asterids</taxon>
        <taxon>campanulids</taxon>
        <taxon>Asterales</taxon>
        <taxon>Asteraceae</taxon>
        <taxon>Asteroideae</taxon>
        <taxon>Anthemideae</taxon>
        <taxon>Anthemidinae</taxon>
        <taxon>Tanacetum</taxon>
    </lineage>
</organism>
<sequence>PKKNDFGCNFLCKEERVRLLIGSPRGATTPSYFLGPSTPPNYSQGPSRNAECSNCKFLFGKIKVLDETLEMERHPENHTLDSTTLLHELYNDIEKFGLE</sequence>
<accession>A0A699QM96</accession>